<evidence type="ECO:0000256" key="1">
    <source>
        <dbReference type="SAM" id="MobiDB-lite"/>
    </source>
</evidence>
<accession>A0A915KLE7</accession>
<evidence type="ECO:0000313" key="2">
    <source>
        <dbReference type="Proteomes" id="UP000887565"/>
    </source>
</evidence>
<feature type="region of interest" description="Disordered" evidence="1">
    <location>
        <begin position="49"/>
        <end position="91"/>
    </location>
</feature>
<organism evidence="2 3">
    <name type="scientific">Romanomermis culicivorax</name>
    <name type="common">Nematode worm</name>
    <dbReference type="NCBI Taxonomy" id="13658"/>
    <lineage>
        <taxon>Eukaryota</taxon>
        <taxon>Metazoa</taxon>
        <taxon>Ecdysozoa</taxon>
        <taxon>Nematoda</taxon>
        <taxon>Enoplea</taxon>
        <taxon>Dorylaimia</taxon>
        <taxon>Mermithida</taxon>
        <taxon>Mermithoidea</taxon>
        <taxon>Mermithidae</taxon>
        <taxon>Romanomermis</taxon>
    </lineage>
</organism>
<sequence length="108" mass="11795">MKNISYFGISIGKDDAKSVSKITPLAINERTSKVISDIMIDRRLTNAANATISKKKGRRSKDKQTVGKPRASGMINPNGQSTPKKRRSADGTFGNVFDSKLIFMISSC</sequence>
<keyword evidence="2" id="KW-1185">Reference proteome</keyword>
<dbReference type="AlphaFoldDB" id="A0A915KLE7"/>
<dbReference type="WBParaSite" id="nRc.2.0.1.t38853-RA">
    <property type="protein sequence ID" value="nRc.2.0.1.t38853-RA"/>
    <property type="gene ID" value="nRc.2.0.1.g38853"/>
</dbReference>
<evidence type="ECO:0000313" key="3">
    <source>
        <dbReference type="WBParaSite" id="nRc.2.0.1.t38853-RA"/>
    </source>
</evidence>
<dbReference type="Proteomes" id="UP000887565">
    <property type="component" value="Unplaced"/>
</dbReference>
<name>A0A915KLE7_ROMCU</name>
<proteinExistence type="predicted"/>
<protein>
    <submittedName>
        <fullName evidence="3">Uncharacterized protein</fullName>
    </submittedName>
</protein>
<reference evidence="3" key="1">
    <citation type="submission" date="2022-11" db="UniProtKB">
        <authorList>
            <consortium name="WormBaseParasite"/>
        </authorList>
    </citation>
    <scope>IDENTIFICATION</scope>
</reference>